<evidence type="ECO:0008006" key="4">
    <source>
        <dbReference type="Google" id="ProtNLM"/>
    </source>
</evidence>
<dbReference type="PANTHER" id="PTHR10458">
    <property type="entry name" value="PEPTIDE DEFORMYLASE"/>
    <property type="match status" value="1"/>
</dbReference>
<evidence type="ECO:0000256" key="1">
    <source>
        <dbReference type="ARBA" id="ARBA00010759"/>
    </source>
</evidence>
<dbReference type="InterPro" id="IPR036821">
    <property type="entry name" value="Peptide_deformylase_sf"/>
</dbReference>
<proteinExistence type="inferred from homology"/>
<comment type="caution">
    <text evidence="2">The sequence shown here is derived from an EMBL/GenBank/DDBJ whole genome shotgun (WGS) entry which is preliminary data.</text>
</comment>
<sequence length="97" mass="11006">MRINGAVCRQILHQITGRSPDLFRTTKRLHGEGSVSMPGVNDEVERHARIRIRCQDVYGNMQTEDSDGLRAVCHQHEIEQFDGMFWIGRPSRLSGSG</sequence>
<comment type="similarity">
    <text evidence="1">Belongs to the polypeptide deformylase family.</text>
</comment>
<dbReference type="AlphaFoldDB" id="A0A844SLP8"/>
<protein>
    <recommendedName>
        <fullName evidence="4">Peptide deformylase</fullName>
    </recommendedName>
</protein>
<dbReference type="Proteomes" id="UP000436468">
    <property type="component" value="Unassembled WGS sequence"/>
</dbReference>
<dbReference type="SUPFAM" id="SSF56420">
    <property type="entry name" value="Peptide deformylase"/>
    <property type="match status" value="1"/>
</dbReference>
<dbReference type="EMBL" id="WQNF01000002">
    <property type="protein sequence ID" value="MVT64352.1"/>
    <property type="molecule type" value="Genomic_DNA"/>
</dbReference>
<name>A0A844SLP8_9BRAD</name>
<dbReference type="GO" id="GO:0042586">
    <property type="term" value="F:peptide deformylase activity"/>
    <property type="evidence" value="ECO:0007669"/>
    <property type="project" value="InterPro"/>
</dbReference>
<evidence type="ECO:0000313" key="3">
    <source>
        <dbReference type="Proteomes" id="UP000436468"/>
    </source>
</evidence>
<keyword evidence="3" id="KW-1185">Reference proteome</keyword>
<dbReference type="InterPro" id="IPR023635">
    <property type="entry name" value="Peptide_deformylase"/>
</dbReference>
<dbReference type="RefSeq" id="WP_283812417.1">
    <property type="nucleotide sequence ID" value="NZ_WQNF01000002.1"/>
</dbReference>
<dbReference type="PRINTS" id="PR01576">
    <property type="entry name" value="PDEFORMYLASE"/>
</dbReference>
<organism evidence="2 3">
    <name type="scientific">Bradyrhizobium pachyrhizi</name>
    <dbReference type="NCBI Taxonomy" id="280333"/>
    <lineage>
        <taxon>Bacteria</taxon>
        <taxon>Pseudomonadati</taxon>
        <taxon>Pseudomonadota</taxon>
        <taxon>Alphaproteobacteria</taxon>
        <taxon>Hyphomicrobiales</taxon>
        <taxon>Nitrobacteraceae</taxon>
        <taxon>Bradyrhizobium</taxon>
    </lineage>
</organism>
<accession>A0A844SLP8</accession>
<reference evidence="2 3" key="1">
    <citation type="submission" date="2019-12" db="EMBL/GenBank/DDBJ databases">
        <title>Draft genome sequences Bradyrhizobium cajani AMBPC1010, Bradyrhizobium pachyrhizi AMBPC1040 and Bradyrhizobium yuanmingense ALSPC3051, three plant growth promoting strains isolated from nodules of Cajanus cajan L. in Dominican Republic.</title>
        <authorList>
            <person name="Flores-Felix J.D."/>
            <person name="Araujo J."/>
            <person name="Diaz-Alcantara C."/>
            <person name="Gonzalez-Andres F."/>
            <person name="Velazquez E."/>
        </authorList>
    </citation>
    <scope>NUCLEOTIDE SEQUENCE [LARGE SCALE GENOMIC DNA]</scope>
    <source>
        <strain evidence="2 3">1040</strain>
    </source>
</reference>
<dbReference type="Gene3D" id="3.90.45.10">
    <property type="entry name" value="Peptide deformylase"/>
    <property type="match status" value="1"/>
</dbReference>
<gene>
    <name evidence="2" type="ORF">GPL21_04375</name>
</gene>
<dbReference type="PANTHER" id="PTHR10458:SF22">
    <property type="entry name" value="PEPTIDE DEFORMYLASE"/>
    <property type="match status" value="1"/>
</dbReference>
<evidence type="ECO:0000313" key="2">
    <source>
        <dbReference type="EMBL" id="MVT64352.1"/>
    </source>
</evidence>
<dbReference type="Pfam" id="PF01327">
    <property type="entry name" value="Pep_deformylase"/>
    <property type="match status" value="1"/>
</dbReference>